<dbReference type="InterPro" id="IPR002885">
    <property type="entry name" value="PPR_rpt"/>
</dbReference>
<dbReference type="NCBIfam" id="TIGR00756">
    <property type="entry name" value="PPR"/>
    <property type="match status" value="5"/>
</dbReference>
<feature type="repeat" description="PPR" evidence="2">
    <location>
        <begin position="68"/>
        <end position="102"/>
    </location>
</feature>
<dbReference type="PANTHER" id="PTHR47926">
    <property type="entry name" value="PENTATRICOPEPTIDE REPEAT-CONTAINING PROTEIN"/>
    <property type="match status" value="1"/>
</dbReference>
<protein>
    <recommendedName>
        <fullName evidence="5">Pentatricopeptide repeat-containing protein</fullName>
    </recommendedName>
</protein>
<comment type="caution">
    <text evidence="3">The sequence shown here is derived from an EMBL/GenBank/DDBJ whole genome shotgun (WGS) entry which is preliminary data.</text>
</comment>
<keyword evidence="1" id="KW-0677">Repeat</keyword>
<dbReference type="AlphaFoldDB" id="A0A834G4U0"/>
<accession>A0A834G4U0</accession>
<dbReference type="FunFam" id="1.25.40.10:FF:001811">
    <property type="entry name" value="Putative pentatricopeptide repeat-containing protein At1g64310"/>
    <property type="match status" value="1"/>
</dbReference>
<dbReference type="Pfam" id="PF20431">
    <property type="entry name" value="E_motif"/>
    <property type="match status" value="1"/>
</dbReference>
<dbReference type="Gene3D" id="1.25.40.10">
    <property type="entry name" value="Tetratricopeptide repeat domain"/>
    <property type="match status" value="4"/>
</dbReference>
<dbReference type="OrthoDB" id="185373at2759"/>
<evidence type="ECO:0008006" key="5">
    <source>
        <dbReference type="Google" id="ProtNLM"/>
    </source>
</evidence>
<sequence>MCIQFRSLLLELSRLHQTLSKTQQLHALITKTHLSHDPFYATRIIRFYAINHDLFSARNLFDETPHRSVYLWNSIIRAYATAHKFTDAFSLFKQMLCSETKPDNFTFACILRGCAENSDVLGLRLVHGGVVVSSLGLDHIVSSALVAGYSKLGFVDEARLVFNCIGDPDLVLWNSMVSGYGFCGYWDKGIELFSLMRSEGKKPDGYTLVGLISSLVDPSLLEIGQGVHGFCLKLGFDSIAHIGSVLVSMYSRCKCLDSALQVFGSLSQPDLVTWSALITGFAQSGNSEKSLMFFKKMSAEGKKADPILLASLLAATAQLAIVGPGSELHCYVLRHGFESEIMVSSALIDMYSKCGFLRLGTKVFDSILERNTVSYNSVISGLGLHGLASEAFEIFKEMLEKGVEPGESTFSALLCACCHSGLAKEGREYFRRMKDEFGISPRIEHYVYLIKLLGMAGELEEAYSFIQSLPEPVDSGVWGALLSCCDALGNSELAEVIAHKLIEDKPEESRYRVMLSNVYAGDGRWDEAKKLRDGMNVEMRKMAGISWI</sequence>
<dbReference type="InterPro" id="IPR011990">
    <property type="entry name" value="TPR-like_helical_dom_sf"/>
</dbReference>
<keyword evidence="4" id="KW-1185">Reference proteome</keyword>
<evidence type="ECO:0000256" key="2">
    <source>
        <dbReference type="PROSITE-ProRule" id="PRU00708"/>
    </source>
</evidence>
<evidence type="ECO:0000313" key="3">
    <source>
        <dbReference type="EMBL" id="KAF7124748.1"/>
    </source>
</evidence>
<feature type="repeat" description="PPR" evidence="2">
    <location>
        <begin position="169"/>
        <end position="203"/>
    </location>
</feature>
<name>A0A834G4U0_RHOSS</name>
<reference evidence="3" key="1">
    <citation type="submission" date="2019-11" db="EMBL/GenBank/DDBJ databases">
        <authorList>
            <person name="Liu Y."/>
            <person name="Hou J."/>
            <person name="Li T.-Q."/>
            <person name="Guan C.-H."/>
            <person name="Wu X."/>
            <person name="Wu H.-Z."/>
            <person name="Ling F."/>
            <person name="Zhang R."/>
            <person name="Shi X.-G."/>
            <person name="Ren J.-P."/>
            <person name="Chen E.-F."/>
            <person name="Sun J.-M."/>
        </authorList>
    </citation>
    <scope>NUCLEOTIDE SEQUENCE</scope>
    <source>
        <strain evidence="3">Adult_tree_wgs_1</strain>
        <tissue evidence="3">Leaves</tissue>
    </source>
</reference>
<dbReference type="FunFam" id="1.25.40.10:FF:000090">
    <property type="entry name" value="Pentatricopeptide repeat-containing protein, chloroplastic"/>
    <property type="match status" value="1"/>
</dbReference>
<feature type="repeat" description="PPR" evidence="2">
    <location>
        <begin position="371"/>
        <end position="405"/>
    </location>
</feature>
<dbReference type="EMBL" id="WJXA01000012">
    <property type="protein sequence ID" value="KAF7124748.1"/>
    <property type="molecule type" value="Genomic_DNA"/>
</dbReference>
<evidence type="ECO:0000256" key="1">
    <source>
        <dbReference type="ARBA" id="ARBA00022737"/>
    </source>
</evidence>
<dbReference type="FunFam" id="1.25.40.10:FF:000351">
    <property type="entry name" value="Pentatricopeptide repeat-containing protein"/>
    <property type="match status" value="1"/>
</dbReference>
<feature type="repeat" description="PPR" evidence="2">
    <location>
        <begin position="406"/>
        <end position="436"/>
    </location>
</feature>
<dbReference type="PROSITE" id="PS51375">
    <property type="entry name" value="PPR"/>
    <property type="match status" value="5"/>
</dbReference>
<dbReference type="Proteomes" id="UP000626092">
    <property type="component" value="Unassembled WGS sequence"/>
</dbReference>
<gene>
    <name evidence="3" type="ORF">RHSIM_Rhsim12G0166900</name>
</gene>
<dbReference type="GO" id="GO:0009451">
    <property type="term" value="P:RNA modification"/>
    <property type="evidence" value="ECO:0007669"/>
    <property type="project" value="InterPro"/>
</dbReference>
<dbReference type="GO" id="GO:0003723">
    <property type="term" value="F:RNA binding"/>
    <property type="evidence" value="ECO:0007669"/>
    <property type="project" value="InterPro"/>
</dbReference>
<organism evidence="3 4">
    <name type="scientific">Rhododendron simsii</name>
    <name type="common">Sims's rhododendron</name>
    <dbReference type="NCBI Taxonomy" id="118357"/>
    <lineage>
        <taxon>Eukaryota</taxon>
        <taxon>Viridiplantae</taxon>
        <taxon>Streptophyta</taxon>
        <taxon>Embryophyta</taxon>
        <taxon>Tracheophyta</taxon>
        <taxon>Spermatophyta</taxon>
        <taxon>Magnoliopsida</taxon>
        <taxon>eudicotyledons</taxon>
        <taxon>Gunneridae</taxon>
        <taxon>Pentapetalae</taxon>
        <taxon>asterids</taxon>
        <taxon>Ericales</taxon>
        <taxon>Ericaceae</taxon>
        <taxon>Ericoideae</taxon>
        <taxon>Rhodoreae</taxon>
        <taxon>Rhododendron</taxon>
    </lineage>
</organism>
<proteinExistence type="predicted"/>
<dbReference type="InterPro" id="IPR046848">
    <property type="entry name" value="E_motif"/>
</dbReference>
<dbReference type="InterPro" id="IPR046960">
    <property type="entry name" value="PPR_At4g14850-like_plant"/>
</dbReference>
<dbReference type="Pfam" id="PF01535">
    <property type="entry name" value="PPR"/>
    <property type="match status" value="2"/>
</dbReference>
<evidence type="ECO:0000313" key="4">
    <source>
        <dbReference type="Proteomes" id="UP000626092"/>
    </source>
</evidence>
<dbReference type="Pfam" id="PF13041">
    <property type="entry name" value="PPR_2"/>
    <property type="match status" value="3"/>
</dbReference>
<feature type="repeat" description="PPR" evidence="2">
    <location>
        <begin position="270"/>
        <end position="304"/>
    </location>
</feature>
<dbReference type="PANTHER" id="PTHR47926:SF452">
    <property type="entry name" value="PENTATRICOPEPTIDE REPEAT-CONTAINING PROTEIN"/>
    <property type="match status" value="1"/>
</dbReference>